<dbReference type="Gene3D" id="3.40.50.1820">
    <property type="entry name" value="alpha/beta hydrolase"/>
    <property type="match status" value="1"/>
</dbReference>
<dbReference type="SUPFAM" id="SSF53474">
    <property type="entry name" value="alpha/beta-Hydrolases"/>
    <property type="match status" value="1"/>
</dbReference>
<feature type="chain" id="PRO_5014159399" description="AB hydrolase-1 domain-containing protein" evidence="4">
    <location>
        <begin position="23"/>
        <end position="350"/>
    </location>
</feature>
<dbReference type="AlphaFoldDB" id="A0A2H5Y6A7"/>
<protein>
    <recommendedName>
        <fullName evidence="5">AB hydrolase-1 domain-containing protein</fullName>
    </recommendedName>
</protein>
<dbReference type="PROSITE" id="PS51257">
    <property type="entry name" value="PROKAR_LIPOPROTEIN"/>
    <property type="match status" value="1"/>
</dbReference>
<keyword evidence="4" id="KW-0732">Signal</keyword>
<dbReference type="InterPro" id="IPR050261">
    <property type="entry name" value="FrsA_esterase"/>
</dbReference>
<feature type="compositionally biased region" description="Low complexity" evidence="3">
    <location>
        <begin position="51"/>
        <end position="67"/>
    </location>
</feature>
<sequence>MRIFLPGWIMVGLMAVSCAGRAGPPGGASPVGIPSPTRIPVEARPAGASIPTPTATARPTPTSTPDPYAELTVEALRQRAYGGGAIRIERTLAVTPAFTRTLFTYPSDSLTIYGFMNIPRGKGPFPVVIVLHGYVDPARYQTLAYTTRYADALARAGFLVLHPNYRNHPPSDTGPNMFRVGYAIDVLNLIALLPTLPAARADAVGLFGHSMGGGIALRVLVVNPEIRAAVLYGSMSADERKNFERILQWSGGTRGREELSVPEEILHRISPAFYLRDIQTPIQIHHGAADATVPPEWSRELYEQLRAMGKTVEWFEYPGQPHTFPASSTADRLLLERSIAFLRKYLGGNP</sequence>
<evidence type="ECO:0000313" key="6">
    <source>
        <dbReference type="EMBL" id="GBD08981.1"/>
    </source>
</evidence>
<name>A0A2H5Y6A7_9CHLR</name>
<dbReference type="Pfam" id="PF00561">
    <property type="entry name" value="Abhydrolase_1"/>
    <property type="match status" value="1"/>
</dbReference>
<accession>A0A2H5Y6A7</accession>
<organism evidence="6 7">
    <name type="scientific">Candidatus Thermoflexus japonica</name>
    <dbReference type="NCBI Taxonomy" id="2035417"/>
    <lineage>
        <taxon>Bacteria</taxon>
        <taxon>Bacillati</taxon>
        <taxon>Chloroflexota</taxon>
        <taxon>Thermoflexia</taxon>
        <taxon>Thermoflexales</taxon>
        <taxon>Thermoflexaceae</taxon>
        <taxon>Thermoflexus</taxon>
    </lineage>
</organism>
<dbReference type="EMBL" id="BEHY01000023">
    <property type="protein sequence ID" value="GBD08981.1"/>
    <property type="molecule type" value="Genomic_DNA"/>
</dbReference>
<evidence type="ECO:0000256" key="4">
    <source>
        <dbReference type="SAM" id="SignalP"/>
    </source>
</evidence>
<dbReference type="GO" id="GO:0052689">
    <property type="term" value="F:carboxylic ester hydrolase activity"/>
    <property type="evidence" value="ECO:0007669"/>
    <property type="project" value="UniProtKB-ARBA"/>
</dbReference>
<feature type="region of interest" description="Disordered" evidence="3">
    <location>
        <begin position="44"/>
        <end position="67"/>
    </location>
</feature>
<dbReference type="InterPro" id="IPR029058">
    <property type="entry name" value="AB_hydrolase_fold"/>
</dbReference>
<gene>
    <name evidence="6" type="ORF">HRbin22_01228</name>
</gene>
<dbReference type="Proteomes" id="UP000236642">
    <property type="component" value="Unassembled WGS sequence"/>
</dbReference>
<reference evidence="7" key="1">
    <citation type="submission" date="2017-09" db="EMBL/GenBank/DDBJ databases">
        <title>Metaegenomics of thermophilic ammonia-oxidizing enrichment culture.</title>
        <authorList>
            <person name="Kato S."/>
            <person name="Suzuki K."/>
        </authorList>
    </citation>
    <scope>NUCLEOTIDE SEQUENCE [LARGE SCALE GENOMIC DNA]</scope>
</reference>
<evidence type="ECO:0000313" key="7">
    <source>
        <dbReference type="Proteomes" id="UP000236642"/>
    </source>
</evidence>
<evidence type="ECO:0000256" key="3">
    <source>
        <dbReference type="SAM" id="MobiDB-lite"/>
    </source>
</evidence>
<proteinExistence type="inferred from homology"/>
<evidence type="ECO:0000256" key="1">
    <source>
        <dbReference type="ARBA" id="ARBA00022801"/>
    </source>
</evidence>
<evidence type="ECO:0000259" key="5">
    <source>
        <dbReference type="Pfam" id="PF00561"/>
    </source>
</evidence>
<dbReference type="PANTHER" id="PTHR22946">
    <property type="entry name" value="DIENELACTONE HYDROLASE DOMAIN-CONTAINING PROTEIN-RELATED"/>
    <property type="match status" value="1"/>
</dbReference>
<feature type="domain" description="AB hydrolase-1" evidence="5">
    <location>
        <begin position="126"/>
        <end position="254"/>
    </location>
</feature>
<dbReference type="PANTHER" id="PTHR22946:SF9">
    <property type="entry name" value="POLYKETIDE TRANSFERASE AF380"/>
    <property type="match status" value="1"/>
</dbReference>
<comment type="similarity">
    <text evidence="2">Belongs to the AB hydrolase superfamily. FUS2 hydrolase family.</text>
</comment>
<keyword evidence="1" id="KW-0378">Hydrolase</keyword>
<dbReference type="InterPro" id="IPR000073">
    <property type="entry name" value="AB_hydrolase_1"/>
</dbReference>
<comment type="caution">
    <text evidence="6">The sequence shown here is derived from an EMBL/GenBank/DDBJ whole genome shotgun (WGS) entry which is preliminary data.</text>
</comment>
<feature type="signal peptide" evidence="4">
    <location>
        <begin position="1"/>
        <end position="22"/>
    </location>
</feature>
<evidence type="ECO:0000256" key="2">
    <source>
        <dbReference type="ARBA" id="ARBA00038115"/>
    </source>
</evidence>